<accession>A0AAV8S8E3</accession>
<gene>
    <name evidence="1" type="ORF">K2173_002991</name>
</gene>
<evidence type="ECO:0000313" key="1">
    <source>
        <dbReference type="EMBL" id="KAJ8748354.1"/>
    </source>
</evidence>
<reference evidence="1 2" key="1">
    <citation type="submission" date="2021-09" db="EMBL/GenBank/DDBJ databases">
        <title>Genomic insights and catalytic innovation underlie evolution of tropane alkaloids biosynthesis.</title>
        <authorList>
            <person name="Wang Y.-J."/>
            <person name="Tian T."/>
            <person name="Huang J.-P."/>
            <person name="Huang S.-X."/>
        </authorList>
    </citation>
    <scope>NUCLEOTIDE SEQUENCE [LARGE SCALE GENOMIC DNA]</scope>
    <source>
        <strain evidence="1">KIB-2018</strain>
        <tissue evidence="1">Leaf</tissue>
    </source>
</reference>
<sequence length="50" mass="5812">MLTEFKSAPFRFSVTQFVAERKVSMIKGNRLLQLLNFVSKLVKKPHPLVH</sequence>
<dbReference type="Proteomes" id="UP001159364">
    <property type="component" value="Linkage Group LG12"/>
</dbReference>
<dbReference type="EMBL" id="JAIWQS010000012">
    <property type="protein sequence ID" value="KAJ8748354.1"/>
    <property type="molecule type" value="Genomic_DNA"/>
</dbReference>
<comment type="caution">
    <text evidence="1">The sequence shown here is derived from an EMBL/GenBank/DDBJ whole genome shotgun (WGS) entry which is preliminary data.</text>
</comment>
<proteinExistence type="predicted"/>
<dbReference type="AlphaFoldDB" id="A0AAV8S8E3"/>
<keyword evidence="2" id="KW-1185">Reference proteome</keyword>
<organism evidence="1 2">
    <name type="scientific">Erythroxylum novogranatense</name>
    <dbReference type="NCBI Taxonomy" id="1862640"/>
    <lineage>
        <taxon>Eukaryota</taxon>
        <taxon>Viridiplantae</taxon>
        <taxon>Streptophyta</taxon>
        <taxon>Embryophyta</taxon>
        <taxon>Tracheophyta</taxon>
        <taxon>Spermatophyta</taxon>
        <taxon>Magnoliopsida</taxon>
        <taxon>eudicotyledons</taxon>
        <taxon>Gunneridae</taxon>
        <taxon>Pentapetalae</taxon>
        <taxon>rosids</taxon>
        <taxon>fabids</taxon>
        <taxon>Malpighiales</taxon>
        <taxon>Erythroxylaceae</taxon>
        <taxon>Erythroxylum</taxon>
    </lineage>
</organism>
<protein>
    <submittedName>
        <fullName evidence="1">Uncharacterized protein</fullName>
    </submittedName>
</protein>
<name>A0AAV8S8E3_9ROSI</name>
<evidence type="ECO:0000313" key="2">
    <source>
        <dbReference type="Proteomes" id="UP001159364"/>
    </source>
</evidence>